<dbReference type="InterPro" id="IPR002716">
    <property type="entry name" value="PIN_dom"/>
</dbReference>
<dbReference type="RefSeq" id="WP_307903840.1">
    <property type="nucleotide sequence ID" value="NZ_AP027059.1"/>
</dbReference>
<dbReference type="PANTHER" id="PTHR39664:SF2">
    <property type="entry name" value="NUCLEIC ACID-BINDING PROTEIN, CONTAINING PIN DOMAIN-RELATED"/>
    <property type="match status" value="1"/>
</dbReference>
<dbReference type="AlphaFoldDB" id="A0AAU9DUR6"/>
<feature type="domain" description="PIN" evidence="1">
    <location>
        <begin position="3"/>
        <end position="118"/>
    </location>
</feature>
<gene>
    <name evidence="2" type="ORF">HLVA_15630</name>
</gene>
<keyword evidence="3" id="KW-1185">Reference proteome</keyword>
<reference evidence="2 3" key="1">
    <citation type="submission" date="2022-11" db="EMBL/GenBank/DDBJ databases">
        <title>Haliovirga abyssi gen. nov., sp. nov., a mesophilic fermentative bacterium isolated from the Iheya North hydrothermal field and the proposal of Haliovirgaceae fam. nov.</title>
        <authorList>
            <person name="Miyazaki U."/>
            <person name="Tame A."/>
            <person name="Miyazaki J."/>
            <person name="Takai K."/>
            <person name="Sawayama S."/>
            <person name="Kitajima M."/>
            <person name="Okamoto A."/>
            <person name="Nakagawa S."/>
        </authorList>
    </citation>
    <scope>NUCLEOTIDE SEQUENCE [LARGE SCALE GENOMIC DNA]</scope>
    <source>
        <strain evidence="2 3">IC12</strain>
    </source>
</reference>
<sequence>MKIVDANIILRYLLEDHEEHLREAENIIENNDILIFNEVIAEVIYVLEKLYKVNRVNIMQGLVDFFSNRSVELEKEEVVKKALKLFSEKKLDFVDCLLYAYSFEAGYEIATFDKKLLKAIANSK</sequence>
<evidence type="ECO:0000313" key="2">
    <source>
        <dbReference type="EMBL" id="BDU50994.1"/>
    </source>
</evidence>
<evidence type="ECO:0000259" key="1">
    <source>
        <dbReference type="Pfam" id="PF01850"/>
    </source>
</evidence>
<organism evidence="2 3">
    <name type="scientific">Haliovirga abyssi</name>
    <dbReference type="NCBI Taxonomy" id="2996794"/>
    <lineage>
        <taxon>Bacteria</taxon>
        <taxon>Fusobacteriati</taxon>
        <taxon>Fusobacteriota</taxon>
        <taxon>Fusobacteriia</taxon>
        <taxon>Fusobacteriales</taxon>
        <taxon>Haliovirgaceae</taxon>
        <taxon>Haliovirga</taxon>
    </lineage>
</organism>
<protein>
    <recommendedName>
        <fullName evidence="1">PIN domain-containing protein</fullName>
    </recommendedName>
</protein>
<dbReference type="EMBL" id="AP027059">
    <property type="protein sequence ID" value="BDU50994.1"/>
    <property type="molecule type" value="Genomic_DNA"/>
</dbReference>
<evidence type="ECO:0000313" key="3">
    <source>
        <dbReference type="Proteomes" id="UP001321582"/>
    </source>
</evidence>
<dbReference type="Pfam" id="PF01850">
    <property type="entry name" value="PIN"/>
    <property type="match status" value="1"/>
</dbReference>
<dbReference type="InterPro" id="IPR029060">
    <property type="entry name" value="PIN-like_dom_sf"/>
</dbReference>
<accession>A0AAU9DUR6</accession>
<name>A0AAU9DUR6_9FUSO</name>
<dbReference type="KEGG" id="haby:HLVA_15630"/>
<dbReference type="PANTHER" id="PTHR39664">
    <property type="match status" value="1"/>
</dbReference>
<dbReference type="Proteomes" id="UP001321582">
    <property type="component" value="Chromosome"/>
</dbReference>
<proteinExistence type="predicted"/>
<dbReference type="Gene3D" id="3.40.50.1010">
    <property type="entry name" value="5'-nuclease"/>
    <property type="match status" value="1"/>
</dbReference>
<dbReference type="SUPFAM" id="SSF88723">
    <property type="entry name" value="PIN domain-like"/>
    <property type="match status" value="1"/>
</dbReference>